<dbReference type="CDD" id="cd00761">
    <property type="entry name" value="Glyco_tranf_GTA_type"/>
    <property type="match status" value="1"/>
</dbReference>
<name>A0A5M9QHX2_9HELI</name>
<evidence type="ECO:0000259" key="1">
    <source>
        <dbReference type="Pfam" id="PF00535"/>
    </source>
</evidence>
<sequence>MPYNLSNSQALVFQAKSLESYSLDDLAAIAYDIESFITPAALFSVVIPAHNRAHSILACVDSVCKQTFLDYEIIIIDDASTDNTKSLIHSLNNPKIRYYKLPKNMGAQAARNIGIKMAQGKWIAFLDSDDLWETNKLSAQYDMIKEHADIQELFLYGACVVSNEATGSRDYWNLSPQDPYFLKAAAPMFQSMVVAKTSLLEIGLLDEDVPSYQEWDTSIRLAQVCEILYTPQVLFTYRLHSNDQISKNHQKDIDGYCYILQKHKKAIISANPLWWNMHIFIVLKKCYMFDLRDLAPTIAQNLITHTSLCSLFITKIAHLSARSRVWNKLSIIALKLDHICGGFQKS</sequence>
<accession>A0A5M9QHX2</accession>
<gene>
    <name evidence="2" type="ORF">F4V45_07170</name>
</gene>
<reference evidence="2 3" key="1">
    <citation type="submission" date="2019-09" db="EMBL/GenBank/DDBJ databases">
        <title>Draft genome sequence of various Type strains from the CCUG.</title>
        <authorList>
            <person name="Pineiro-Iglesias B."/>
            <person name="Tunovic T."/>
            <person name="Unosson C."/>
            <person name="Inganas E."/>
            <person name="Ohlen M."/>
            <person name="Cardew S."/>
            <person name="Jensie-Markopoulos S."/>
            <person name="Salva-Serra F."/>
            <person name="Jaen-Luchoro D."/>
            <person name="Karlsson R."/>
            <person name="Svensson-Stadler L."/>
            <person name="Chun J."/>
            <person name="Moore E."/>
        </authorList>
    </citation>
    <scope>NUCLEOTIDE SEQUENCE [LARGE SCALE GENOMIC DNA]</scope>
    <source>
        <strain evidence="2 3">CCUG 32756T</strain>
    </source>
</reference>
<dbReference type="Pfam" id="PF00535">
    <property type="entry name" value="Glycos_transf_2"/>
    <property type="match status" value="1"/>
</dbReference>
<dbReference type="InterPro" id="IPR029044">
    <property type="entry name" value="Nucleotide-diphossugar_trans"/>
</dbReference>
<proteinExistence type="predicted"/>
<keyword evidence="2" id="KW-0808">Transferase</keyword>
<dbReference type="SUPFAM" id="SSF53448">
    <property type="entry name" value="Nucleotide-diphospho-sugar transferases"/>
    <property type="match status" value="1"/>
</dbReference>
<feature type="domain" description="Glycosyltransferase 2-like" evidence="1">
    <location>
        <begin position="44"/>
        <end position="150"/>
    </location>
</feature>
<dbReference type="Proteomes" id="UP000323707">
    <property type="component" value="Unassembled WGS sequence"/>
</dbReference>
<evidence type="ECO:0000313" key="3">
    <source>
        <dbReference type="Proteomes" id="UP000323707"/>
    </source>
</evidence>
<dbReference type="InterPro" id="IPR001173">
    <property type="entry name" value="Glyco_trans_2-like"/>
</dbReference>
<evidence type="ECO:0000313" key="2">
    <source>
        <dbReference type="EMBL" id="KAA8707649.1"/>
    </source>
</evidence>
<organism evidence="2 3">
    <name type="scientific">Helicobacter canis</name>
    <dbReference type="NCBI Taxonomy" id="29419"/>
    <lineage>
        <taxon>Bacteria</taxon>
        <taxon>Pseudomonadati</taxon>
        <taxon>Campylobacterota</taxon>
        <taxon>Epsilonproteobacteria</taxon>
        <taxon>Campylobacterales</taxon>
        <taxon>Helicobacteraceae</taxon>
        <taxon>Helicobacter</taxon>
    </lineage>
</organism>
<protein>
    <submittedName>
        <fullName evidence="2">Glycosyltransferase family 2 protein</fullName>
    </submittedName>
</protein>
<dbReference type="EMBL" id="VXKE01000021">
    <property type="protein sequence ID" value="KAA8707649.1"/>
    <property type="molecule type" value="Genomic_DNA"/>
</dbReference>
<dbReference type="PANTHER" id="PTHR43685:SF2">
    <property type="entry name" value="GLYCOSYLTRANSFERASE 2-LIKE DOMAIN-CONTAINING PROTEIN"/>
    <property type="match status" value="1"/>
</dbReference>
<dbReference type="InterPro" id="IPR050834">
    <property type="entry name" value="Glycosyltransf_2"/>
</dbReference>
<dbReference type="AlphaFoldDB" id="A0A5M9QHX2"/>
<comment type="caution">
    <text evidence="2">The sequence shown here is derived from an EMBL/GenBank/DDBJ whole genome shotgun (WGS) entry which is preliminary data.</text>
</comment>
<dbReference type="GO" id="GO:0016740">
    <property type="term" value="F:transferase activity"/>
    <property type="evidence" value="ECO:0007669"/>
    <property type="project" value="UniProtKB-KW"/>
</dbReference>
<dbReference type="PANTHER" id="PTHR43685">
    <property type="entry name" value="GLYCOSYLTRANSFERASE"/>
    <property type="match status" value="1"/>
</dbReference>
<dbReference type="Gene3D" id="3.90.550.10">
    <property type="entry name" value="Spore Coat Polysaccharide Biosynthesis Protein SpsA, Chain A"/>
    <property type="match status" value="1"/>
</dbReference>